<organism evidence="2 3">
    <name type="scientific">Sphingomonas mucosissima</name>
    <dbReference type="NCBI Taxonomy" id="370959"/>
    <lineage>
        <taxon>Bacteria</taxon>
        <taxon>Pseudomonadati</taxon>
        <taxon>Pseudomonadota</taxon>
        <taxon>Alphaproteobacteria</taxon>
        <taxon>Sphingomonadales</taxon>
        <taxon>Sphingomonadaceae</taxon>
        <taxon>Sphingomonas</taxon>
    </lineage>
</organism>
<evidence type="ECO:0000313" key="3">
    <source>
        <dbReference type="Proteomes" id="UP000197783"/>
    </source>
</evidence>
<keyword evidence="3" id="KW-1185">Reference proteome</keyword>
<dbReference type="Proteomes" id="UP000197783">
    <property type="component" value="Unassembled WGS sequence"/>
</dbReference>
<dbReference type="EMBL" id="NBBJ01000001">
    <property type="protein sequence ID" value="OWK32367.1"/>
    <property type="molecule type" value="Genomic_DNA"/>
</dbReference>
<dbReference type="RefSeq" id="WP_088331946.1">
    <property type="nucleotide sequence ID" value="NZ_NBBJ01000001.1"/>
</dbReference>
<dbReference type="AlphaFoldDB" id="A0A245ZRK0"/>
<name>A0A245ZRK0_9SPHN</name>
<protein>
    <submittedName>
        <fullName evidence="2">Uncharacterized protein</fullName>
    </submittedName>
</protein>
<gene>
    <name evidence="2" type="ORF">SPMU_06920</name>
</gene>
<evidence type="ECO:0000313" key="2">
    <source>
        <dbReference type="EMBL" id="OWK32367.1"/>
    </source>
</evidence>
<sequence>MADHKPEEPKPSDFQEAAQRSQDAGIADESAAYQNAAEKSDEEAGGNSSGGGEGEAEAHPS</sequence>
<feature type="region of interest" description="Disordered" evidence="1">
    <location>
        <begin position="1"/>
        <end position="61"/>
    </location>
</feature>
<dbReference type="OrthoDB" id="7574906at2"/>
<evidence type="ECO:0000256" key="1">
    <source>
        <dbReference type="SAM" id="MobiDB-lite"/>
    </source>
</evidence>
<reference evidence="2 3" key="1">
    <citation type="submission" date="2017-03" db="EMBL/GenBank/DDBJ databases">
        <title>Genome sequence of Sphingomonas mucosissima DSM 17494.</title>
        <authorList>
            <person name="Poehlein A."/>
            <person name="Wuebbeler J.H."/>
            <person name="Steinbuechel A."/>
            <person name="Daniel R."/>
        </authorList>
    </citation>
    <scope>NUCLEOTIDE SEQUENCE [LARGE SCALE GENOMIC DNA]</scope>
    <source>
        <strain evidence="2 3">DSM 17494</strain>
    </source>
</reference>
<comment type="caution">
    <text evidence="2">The sequence shown here is derived from an EMBL/GenBank/DDBJ whole genome shotgun (WGS) entry which is preliminary data.</text>
</comment>
<accession>A0A245ZRK0</accession>
<proteinExistence type="predicted"/>
<feature type="compositionally biased region" description="Basic and acidic residues" evidence="1">
    <location>
        <begin position="1"/>
        <end position="13"/>
    </location>
</feature>